<name>A0A7C9FQF2_9BACT</name>
<sequence>MNRPILLKIAFDRDQMNMIHMMIRLGKTQRPYCPTSLRSLEAKVLACRLSAYNSGSYVLELNQPEGIILRGCNTDYCVGMADYLLALEGQLDALPCTDEHLERWERHLHIFGQKVQDALVQYRRATKLQQMLY</sequence>
<accession>A0A7C9FQF2</accession>
<proteinExistence type="predicted"/>
<keyword evidence="2" id="KW-1185">Reference proteome</keyword>
<dbReference type="RefSeq" id="WP_152765289.1">
    <property type="nucleotide sequence ID" value="NZ_WHLY01000002.1"/>
</dbReference>
<reference evidence="1 2" key="1">
    <citation type="submission" date="2019-10" db="EMBL/GenBank/DDBJ databases">
        <title>Draft Genome Sequence of Cytophagaceae sp. SJW1-29.</title>
        <authorList>
            <person name="Choi A."/>
        </authorList>
    </citation>
    <scope>NUCLEOTIDE SEQUENCE [LARGE SCALE GENOMIC DNA]</scope>
    <source>
        <strain evidence="1 2">SJW1-29</strain>
    </source>
</reference>
<evidence type="ECO:0000313" key="2">
    <source>
        <dbReference type="Proteomes" id="UP000479293"/>
    </source>
</evidence>
<dbReference type="EMBL" id="WHLY01000002">
    <property type="protein sequence ID" value="MPR36951.1"/>
    <property type="molecule type" value="Genomic_DNA"/>
</dbReference>
<evidence type="ECO:0000313" key="1">
    <source>
        <dbReference type="EMBL" id="MPR36951.1"/>
    </source>
</evidence>
<dbReference type="Proteomes" id="UP000479293">
    <property type="component" value="Unassembled WGS sequence"/>
</dbReference>
<comment type="caution">
    <text evidence="1">The sequence shown here is derived from an EMBL/GenBank/DDBJ whole genome shotgun (WGS) entry which is preliminary data.</text>
</comment>
<dbReference type="AlphaFoldDB" id="A0A7C9FQF2"/>
<gene>
    <name evidence="1" type="ORF">GBK04_27360</name>
</gene>
<organism evidence="1 2">
    <name type="scientific">Salmonirosea aquatica</name>
    <dbReference type="NCBI Taxonomy" id="2654236"/>
    <lineage>
        <taxon>Bacteria</taxon>
        <taxon>Pseudomonadati</taxon>
        <taxon>Bacteroidota</taxon>
        <taxon>Cytophagia</taxon>
        <taxon>Cytophagales</taxon>
        <taxon>Spirosomataceae</taxon>
        <taxon>Salmonirosea</taxon>
    </lineage>
</organism>
<protein>
    <submittedName>
        <fullName evidence="1">Uncharacterized protein</fullName>
    </submittedName>
</protein>